<dbReference type="AlphaFoldDB" id="G8LXU6"/>
<evidence type="ECO:0000313" key="4">
    <source>
        <dbReference type="Proteomes" id="UP000005435"/>
    </source>
</evidence>
<sequence length="109" mass="12106" precursor="true">MGNANFYQVIIGIIVILAVAFIYFYVSGKNKSKSGNSDLDGITVTQNKESQKNGKDLSDDELIAVLTAAVMAMQSNPDVKIRVTSFRRIPQSAPVWNIVGRRERMENKL</sequence>
<reference evidence="3 4" key="2">
    <citation type="journal article" date="2012" name="Stand. Genomic Sci.">
        <title>Complete Genome Sequence of Clostridium clariflavum DSM 19732.</title>
        <authorList>
            <person name="Izquierdo J.A."/>
            <person name="Goodwin L."/>
            <person name="Davenport K.W."/>
            <person name="Teshima H."/>
            <person name="Bruce D."/>
            <person name="Detter C."/>
            <person name="Tapia R."/>
            <person name="Han S."/>
            <person name="Land M."/>
            <person name="Hauser L."/>
            <person name="Jeffries C.D."/>
            <person name="Han J."/>
            <person name="Pitluck S."/>
            <person name="Nolan M."/>
            <person name="Chen A."/>
            <person name="Huntemann M."/>
            <person name="Mavromatis K."/>
            <person name="Mikhailova N."/>
            <person name="Liolios K."/>
            <person name="Woyke T."/>
            <person name="Lynd L.R."/>
        </authorList>
    </citation>
    <scope>NUCLEOTIDE SEQUENCE [LARGE SCALE GENOMIC DNA]</scope>
    <source>
        <strain evidence="4">DSM 19732 / NBRC 101661 / EBR45</strain>
    </source>
</reference>
<keyword evidence="4" id="KW-1185">Reference proteome</keyword>
<name>G8LXU6_ACECE</name>
<proteinExistence type="predicted"/>
<keyword evidence="2" id="KW-1133">Transmembrane helix</keyword>
<accession>G8LXU6</accession>
<dbReference type="HOGENOM" id="CLU_156431_0_0_9"/>
<dbReference type="Proteomes" id="UP000005435">
    <property type="component" value="Chromosome"/>
</dbReference>
<dbReference type="RefSeq" id="WP_014255428.1">
    <property type="nucleotide sequence ID" value="NC_016627.1"/>
</dbReference>
<gene>
    <name evidence="3" type="ordered locus">Clocl_2258</name>
</gene>
<dbReference type="STRING" id="720554.Clocl_2258"/>
<dbReference type="OrthoDB" id="2088283at2"/>
<feature type="transmembrane region" description="Helical" evidence="2">
    <location>
        <begin position="6"/>
        <end position="26"/>
    </location>
</feature>
<dbReference type="EMBL" id="CP003065">
    <property type="protein sequence ID" value="AEV68849.1"/>
    <property type="molecule type" value="Genomic_DNA"/>
</dbReference>
<evidence type="ECO:0000313" key="3">
    <source>
        <dbReference type="EMBL" id="AEV68849.1"/>
    </source>
</evidence>
<dbReference type="eggNOG" id="ENOG5032K9K">
    <property type="taxonomic scope" value="Bacteria"/>
</dbReference>
<evidence type="ECO:0000256" key="1">
    <source>
        <dbReference type="SAM" id="MobiDB-lite"/>
    </source>
</evidence>
<evidence type="ECO:0000256" key="2">
    <source>
        <dbReference type="SAM" id="Phobius"/>
    </source>
</evidence>
<feature type="region of interest" description="Disordered" evidence="1">
    <location>
        <begin position="29"/>
        <end position="55"/>
    </location>
</feature>
<protein>
    <recommendedName>
        <fullName evidence="5">Oxaloacetate decarboxylase, gamma chain</fullName>
    </recommendedName>
</protein>
<keyword evidence="2" id="KW-0472">Membrane</keyword>
<dbReference type="KEGG" id="ccl:Clocl_2258"/>
<keyword evidence="2" id="KW-0812">Transmembrane</keyword>
<organism evidence="3 4">
    <name type="scientific">Acetivibrio clariflavus (strain DSM 19732 / NBRC 101661 / EBR45)</name>
    <name type="common">Clostridium clariflavum</name>
    <dbReference type="NCBI Taxonomy" id="720554"/>
    <lineage>
        <taxon>Bacteria</taxon>
        <taxon>Bacillati</taxon>
        <taxon>Bacillota</taxon>
        <taxon>Clostridia</taxon>
        <taxon>Eubacteriales</taxon>
        <taxon>Oscillospiraceae</taxon>
        <taxon>Acetivibrio</taxon>
    </lineage>
</organism>
<reference evidence="4" key="1">
    <citation type="submission" date="2011-12" db="EMBL/GenBank/DDBJ databases">
        <title>Complete sequence of Clostridium clariflavum DSM 19732.</title>
        <authorList>
            <consortium name="US DOE Joint Genome Institute"/>
            <person name="Lucas S."/>
            <person name="Han J."/>
            <person name="Lapidus A."/>
            <person name="Cheng J.-F."/>
            <person name="Goodwin L."/>
            <person name="Pitluck S."/>
            <person name="Peters L."/>
            <person name="Teshima H."/>
            <person name="Detter J.C."/>
            <person name="Han C."/>
            <person name="Tapia R."/>
            <person name="Land M."/>
            <person name="Hauser L."/>
            <person name="Kyrpides N."/>
            <person name="Ivanova N."/>
            <person name="Pagani I."/>
            <person name="Kitzmiller T."/>
            <person name="Lynd L."/>
            <person name="Izquierdo J."/>
            <person name="Woyke T."/>
        </authorList>
    </citation>
    <scope>NUCLEOTIDE SEQUENCE [LARGE SCALE GENOMIC DNA]</scope>
    <source>
        <strain evidence="4">DSM 19732 / NBRC 101661 / EBR45</strain>
    </source>
</reference>
<evidence type="ECO:0008006" key="5">
    <source>
        <dbReference type="Google" id="ProtNLM"/>
    </source>
</evidence>